<accession>A0A3N5BD68</accession>
<evidence type="ECO:0000313" key="4">
    <source>
        <dbReference type="EMBL" id="RPF54869.1"/>
    </source>
</evidence>
<proteinExistence type="predicted"/>
<dbReference type="Pfam" id="PF05175">
    <property type="entry name" value="MTS"/>
    <property type="match status" value="1"/>
</dbReference>
<organism evidence="4 5">
    <name type="scientific">Abyssicoccus albus</name>
    <dbReference type="NCBI Taxonomy" id="1817405"/>
    <lineage>
        <taxon>Bacteria</taxon>
        <taxon>Bacillati</taxon>
        <taxon>Bacillota</taxon>
        <taxon>Bacilli</taxon>
        <taxon>Bacillales</taxon>
        <taxon>Abyssicoccaceae</taxon>
    </lineage>
</organism>
<dbReference type="InterPro" id="IPR046977">
    <property type="entry name" value="RsmC/RlmG"/>
</dbReference>
<evidence type="ECO:0000313" key="5">
    <source>
        <dbReference type="Proteomes" id="UP000277108"/>
    </source>
</evidence>
<dbReference type="AlphaFoldDB" id="A0A3N5BD68"/>
<dbReference type="GO" id="GO:0032259">
    <property type="term" value="P:methylation"/>
    <property type="evidence" value="ECO:0007669"/>
    <property type="project" value="UniProtKB-KW"/>
</dbReference>
<dbReference type="EMBL" id="RKRK01000005">
    <property type="protein sequence ID" value="RPF54869.1"/>
    <property type="molecule type" value="Genomic_DNA"/>
</dbReference>
<evidence type="ECO:0000256" key="2">
    <source>
        <dbReference type="ARBA" id="ARBA00022679"/>
    </source>
</evidence>
<keyword evidence="5" id="KW-1185">Reference proteome</keyword>
<dbReference type="CDD" id="cd02440">
    <property type="entry name" value="AdoMet_MTases"/>
    <property type="match status" value="1"/>
</dbReference>
<gene>
    <name evidence="4" type="ORF">EDD62_1649</name>
</gene>
<dbReference type="SUPFAM" id="SSF53335">
    <property type="entry name" value="S-adenosyl-L-methionine-dependent methyltransferases"/>
    <property type="match status" value="1"/>
</dbReference>
<dbReference type="InterPro" id="IPR029063">
    <property type="entry name" value="SAM-dependent_MTases_sf"/>
</dbReference>
<dbReference type="PANTHER" id="PTHR47816:SF4">
    <property type="entry name" value="RIBOSOMAL RNA SMALL SUBUNIT METHYLTRANSFERASE C"/>
    <property type="match status" value="1"/>
</dbReference>
<dbReference type="GO" id="GO:0008757">
    <property type="term" value="F:S-adenosylmethionine-dependent methyltransferase activity"/>
    <property type="evidence" value="ECO:0007669"/>
    <property type="project" value="InterPro"/>
</dbReference>
<dbReference type="RefSeq" id="WP_123808527.1">
    <property type="nucleotide sequence ID" value="NZ_RKRK01000005.1"/>
</dbReference>
<feature type="domain" description="Methyltransferase small" evidence="3">
    <location>
        <begin position="27"/>
        <end position="196"/>
    </location>
</feature>
<evidence type="ECO:0000259" key="3">
    <source>
        <dbReference type="Pfam" id="PF05175"/>
    </source>
</evidence>
<keyword evidence="2 4" id="KW-0808">Transferase</keyword>
<protein>
    <submittedName>
        <fullName evidence="4">16S rRNA m(2)G 1207 methyltransferase</fullName>
    </submittedName>
</protein>
<dbReference type="InterPro" id="IPR007848">
    <property type="entry name" value="Small_mtfrase_dom"/>
</dbReference>
<name>A0A3N5BD68_9BACL</name>
<dbReference type="Gene3D" id="3.40.50.150">
    <property type="entry name" value="Vaccinia Virus protein VP39"/>
    <property type="match status" value="1"/>
</dbReference>
<dbReference type="PANTHER" id="PTHR47816">
    <property type="entry name" value="RIBOSOMAL RNA SMALL SUBUNIT METHYLTRANSFERASE C"/>
    <property type="match status" value="1"/>
</dbReference>
<dbReference type="Proteomes" id="UP000277108">
    <property type="component" value="Unassembled WGS sequence"/>
</dbReference>
<dbReference type="OrthoDB" id="9764961at2"/>
<evidence type="ECO:0000256" key="1">
    <source>
        <dbReference type="ARBA" id="ARBA00022603"/>
    </source>
</evidence>
<comment type="caution">
    <text evidence="4">The sequence shown here is derived from an EMBL/GenBank/DDBJ whole genome shotgun (WGS) entry which is preliminary data.</text>
</comment>
<keyword evidence="1 4" id="KW-0489">Methyltransferase</keyword>
<reference evidence="4 5" key="1">
    <citation type="submission" date="2018-11" db="EMBL/GenBank/DDBJ databases">
        <title>Genomic Encyclopedia of Type Strains, Phase IV (KMG-IV): sequencing the most valuable type-strain genomes for metagenomic binning, comparative biology and taxonomic classification.</title>
        <authorList>
            <person name="Goeker M."/>
        </authorList>
    </citation>
    <scope>NUCLEOTIDE SEQUENCE [LARGE SCALE GENOMIC DNA]</scope>
    <source>
        <strain evidence="4 5">DSM 29158</strain>
    </source>
</reference>
<sequence length="202" mass="22760">MSHYYDASPNVSSDEQLIERKIATHQMKFHTDNGVFSKASIDYGSEFLIEQFINQVNCDESTHIVDVGCGYGPIGLTVKKHFNCQMTMVDINERAIQLAKKNAKLNNLRSSINIFQNDILSNIGKGEIDILLTNPPIRAGKEVVHSIITQARQLDINEVWVVIQKKQGMSSMKKHIESLYSDVETIAKSKGYYILRGSIDLI</sequence>